<evidence type="ECO:0000256" key="4">
    <source>
        <dbReference type="ARBA" id="ARBA00022692"/>
    </source>
</evidence>
<reference evidence="15 16" key="1">
    <citation type="journal article" date="2016" name="Front. Microbiol.">
        <title>Genome and transcriptome sequences reveal the specific parasitism of the nematophagous Purpureocillium lilacinum 36-1.</title>
        <authorList>
            <person name="Xie J."/>
            <person name="Li S."/>
            <person name="Mo C."/>
            <person name="Xiao X."/>
            <person name="Peng D."/>
            <person name="Wang G."/>
            <person name="Xiao Y."/>
        </authorList>
    </citation>
    <scope>NUCLEOTIDE SEQUENCE [LARGE SCALE GENOMIC DNA]</scope>
    <source>
        <strain evidence="15 16">36-1</strain>
    </source>
</reference>
<feature type="region of interest" description="Disordered" evidence="11">
    <location>
        <begin position="226"/>
        <end position="278"/>
    </location>
</feature>
<evidence type="ECO:0000256" key="11">
    <source>
        <dbReference type="SAM" id="MobiDB-lite"/>
    </source>
</evidence>
<name>A0A2U3E6S4_PURLI</name>
<keyword evidence="5" id="KW-0547">Nucleotide-binding</keyword>
<dbReference type="GO" id="GO:0005525">
    <property type="term" value="F:GTP binding"/>
    <property type="evidence" value="ECO:0007669"/>
    <property type="project" value="UniProtKB-KW"/>
</dbReference>
<dbReference type="SUPFAM" id="SSF51322">
    <property type="entry name" value="Cyanovirin-N"/>
    <property type="match status" value="1"/>
</dbReference>
<evidence type="ECO:0000259" key="14">
    <source>
        <dbReference type="Pfam" id="PF08881"/>
    </source>
</evidence>
<comment type="similarity">
    <text evidence="2">Belongs to the SRP receptor beta subunit family.</text>
</comment>
<feature type="chain" id="PRO_5015576583" description="Signal recognition particle receptor subunit beta" evidence="13">
    <location>
        <begin position="18"/>
        <end position="563"/>
    </location>
</feature>
<feature type="signal peptide" evidence="13">
    <location>
        <begin position="1"/>
        <end position="17"/>
    </location>
</feature>
<feature type="region of interest" description="Disordered" evidence="11">
    <location>
        <begin position="344"/>
        <end position="382"/>
    </location>
</feature>
<keyword evidence="7 12" id="KW-1133">Transmembrane helix</keyword>
<comment type="caution">
    <text evidence="15">The sequence shown here is derived from an EMBL/GenBank/DDBJ whole genome shotgun (WGS) entry which is preliminary data.</text>
</comment>
<dbReference type="AlphaFoldDB" id="A0A2U3E6S4"/>
<sequence length="563" mass="60725">MLFNSFVNLALATMATAAAIADPAPQAVNETEPDLGSADSTLEKRRCGGFWNTCNTGGSGIRYLGNGDVNFFTTRCGDGHGGYKGSGIDLGRCLQNRGGNLAPGSQYFKTCHDIDIQGYTTLVATCGDGKKDHRTSIDLSVYHKRIAFRECGIGVWVASWQRVETTKYGPVRRGLICGPQNLRRWPRAARSLRPRLDLNCGSPPQTPTCTNHHVWPPPCATPADVDCPPPTRAAPSRFRLPREHSSSSILRPSLSPQPFKHEPPDHEASSTHPRAPPTMATFTSVVETIMTPSLPVILLGILIILGAPILLHIVLASSATYTTPPVVVLLGPSHAGKTALTTLLERGGPAPTPTHTSQTAQSVELNASTDSASRKSFRNHDDATGTHTKFLLVDTPGHGKLRNVASGKLARAEKLKAVVFMVDAAAIGEHDVLAPTAAYLYDVLLHLQRKASSKGKDKASVPVLVAANKMDLFTALPATMVKSQLEAELTRIRATRSKGLLDSGVGIDDVGSEEQDGWLGEYGSEKFSFQQMREFDIDVDVIGGSVTAEADVDKWWWWMAQRV</sequence>
<dbReference type="SUPFAM" id="SSF52540">
    <property type="entry name" value="P-loop containing nucleoside triphosphate hydrolases"/>
    <property type="match status" value="1"/>
</dbReference>
<dbReference type="GO" id="GO:0005789">
    <property type="term" value="C:endoplasmic reticulum membrane"/>
    <property type="evidence" value="ECO:0007669"/>
    <property type="project" value="UniProtKB-SubCell"/>
</dbReference>
<dbReference type="Proteomes" id="UP000245956">
    <property type="component" value="Unassembled WGS sequence"/>
</dbReference>
<dbReference type="InterPro" id="IPR011058">
    <property type="entry name" value="Cyanovirin-N"/>
</dbReference>
<evidence type="ECO:0000256" key="9">
    <source>
        <dbReference type="ARBA" id="ARBA00023136"/>
    </source>
</evidence>
<keyword evidence="8" id="KW-0342">GTP-binding</keyword>
<feature type="compositionally biased region" description="Basic and acidic residues" evidence="11">
    <location>
        <begin position="259"/>
        <end position="269"/>
    </location>
</feature>
<keyword evidence="6" id="KW-0256">Endoplasmic reticulum</keyword>
<organism evidence="15 16">
    <name type="scientific">Purpureocillium lilacinum</name>
    <name type="common">Paecilomyces lilacinus</name>
    <dbReference type="NCBI Taxonomy" id="33203"/>
    <lineage>
        <taxon>Eukaryota</taxon>
        <taxon>Fungi</taxon>
        <taxon>Dikarya</taxon>
        <taxon>Ascomycota</taxon>
        <taxon>Pezizomycotina</taxon>
        <taxon>Sordariomycetes</taxon>
        <taxon>Hypocreomycetidae</taxon>
        <taxon>Hypocreales</taxon>
        <taxon>Ophiocordycipitaceae</taxon>
        <taxon>Purpureocillium</taxon>
    </lineage>
</organism>
<dbReference type="EMBL" id="LCWV01000010">
    <property type="protein sequence ID" value="PWI70174.1"/>
    <property type="molecule type" value="Genomic_DNA"/>
</dbReference>
<feature type="compositionally biased region" description="Polar residues" evidence="11">
    <location>
        <begin position="353"/>
        <end position="371"/>
    </location>
</feature>
<dbReference type="InterPro" id="IPR027417">
    <property type="entry name" value="P-loop_NTPase"/>
</dbReference>
<comment type="subcellular location">
    <subcellularLocation>
        <location evidence="1">Endoplasmic reticulum membrane</location>
        <topology evidence="1">Single-pass membrane protein</topology>
    </subcellularLocation>
</comment>
<evidence type="ECO:0000256" key="12">
    <source>
        <dbReference type="SAM" id="Phobius"/>
    </source>
</evidence>
<evidence type="ECO:0000313" key="16">
    <source>
        <dbReference type="Proteomes" id="UP000245956"/>
    </source>
</evidence>
<evidence type="ECO:0000256" key="2">
    <source>
        <dbReference type="ARBA" id="ARBA00005619"/>
    </source>
</evidence>
<proteinExistence type="inferred from homology"/>
<dbReference type="Pfam" id="PF09439">
    <property type="entry name" value="SRPRB"/>
    <property type="match status" value="1"/>
</dbReference>
<accession>A0A2U3E6S4</accession>
<evidence type="ECO:0000256" key="13">
    <source>
        <dbReference type="SAM" id="SignalP"/>
    </source>
</evidence>
<dbReference type="Gene3D" id="2.30.60.10">
    <property type="entry name" value="Cyanovirin-N"/>
    <property type="match status" value="1"/>
</dbReference>
<evidence type="ECO:0000256" key="3">
    <source>
        <dbReference type="ARBA" id="ARBA00020256"/>
    </source>
</evidence>
<evidence type="ECO:0000256" key="10">
    <source>
        <dbReference type="ARBA" id="ARBA00023170"/>
    </source>
</evidence>
<evidence type="ECO:0000256" key="1">
    <source>
        <dbReference type="ARBA" id="ARBA00004389"/>
    </source>
</evidence>
<feature type="compositionally biased region" description="Low complexity" evidence="11">
    <location>
        <begin position="246"/>
        <end position="256"/>
    </location>
</feature>
<evidence type="ECO:0000313" key="15">
    <source>
        <dbReference type="EMBL" id="PWI70174.1"/>
    </source>
</evidence>
<dbReference type="InterPro" id="IPR036673">
    <property type="entry name" value="Cyanovirin-N_sf"/>
</dbReference>
<dbReference type="Gene3D" id="3.40.50.300">
    <property type="entry name" value="P-loop containing nucleotide triphosphate hydrolases"/>
    <property type="match status" value="1"/>
</dbReference>
<keyword evidence="13" id="KW-0732">Signal</keyword>
<evidence type="ECO:0000256" key="6">
    <source>
        <dbReference type="ARBA" id="ARBA00022824"/>
    </source>
</evidence>
<evidence type="ECO:0000256" key="7">
    <source>
        <dbReference type="ARBA" id="ARBA00022989"/>
    </source>
</evidence>
<keyword evidence="10" id="KW-0675">Receptor</keyword>
<keyword evidence="9 12" id="KW-0472">Membrane</keyword>
<protein>
    <recommendedName>
        <fullName evidence="3">Signal recognition particle receptor subunit beta</fullName>
    </recommendedName>
</protein>
<evidence type="ECO:0000256" key="8">
    <source>
        <dbReference type="ARBA" id="ARBA00023134"/>
    </source>
</evidence>
<feature type="domain" description="Cyanovirin-N" evidence="14">
    <location>
        <begin position="68"/>
        <end position="140"/>
    </location>
</feature>
<keyword evidence="4 12" id="KW-0812">Transmembrane</keyword>
<dbReference type="Pfam" id="PF08881">
    <property type="entry name" value="CVNH"/>
    <property type="match status" value="1"/>
</dbReference>
<evidence type="ECO:0000256" key="5">
    <source>
        <dbReference type="ARBA" id="ARBA00022741"/>
    </source>
</evidence>
<feature type="transmembrane region" description="Helical" evidence="12">
    <location>
        <begin position="294"/>
        <end position="315"/>
    </location>
</feature>
<gene>
    <name evidence="15" type="ORF">PCL_00318</name>
</gene>
<dbReference type="InterPro" id="IPR019009">
    <property type="entry name" value="SRP_receptor_beta_su"/>
</dbReference>
<dbReference type="CDD" id="cd04105">
    <property type="entry name" value="SR_beta"/>
    <property type="match status" value="1"/>
</dbReference>